<evidence type="ECO:0000259" key="6">
    <source>
        <dbReference type="PROSITE" id="PS50929"/>
    </source>
</evidence>
<feature type="domain" description="ABC transmembrane type-1" evidence="6">
    <location>
        <begin position="1"/>
        <end position="99"/>
    </location>
</feature>
<keyword evidence="3 5" id="KW-1133">Transmembrane helix</keyword>
<dbReference type="AlphaFoldDB" id="A0A820LMW5"/>
<keyword evidence="2 5" id="KW-0812">Transmembrane</keyword>
<evidence type="ECO:0000256" key="5">
    <source>
        <dbReference type="SAM" id="Phobius"/>
    </source>
</evidence>
<dbReference type="EMBL" id="CAJOAZ010021838">
    <property type="protein sequence ID" value="CAF4359977.1"/>
    <property type="molecule type" value="Genomic_DNA"/>
</dbReference>
<evidence type="ECO:0000313" key="7">
    <source>
        <dbReference type="EMBL" id="CAF4359977.1"/>
    </source>
</evidence>
<dbReference type="PANTHER" id="PTHR24222">
    <property type="entry name" value="ABC TRANSPORTER B FAMILY"/>
    <property type="match status" value="1"/>
</dbReference>
<dbReference type="GO" id="GO:0005886">
    <property type="term" value="C:plasma membrane"/>
    <property type="evidence" value="ECO:0007669"/>
    <property type="project" value="TreeGrafter"/>
</dbReference>
<dbReference type="Proteomes" id="UP000663844">
    <property type="component" value="Unassembled WGS sequence"/>
</dbReference>
<protein>
    <recommendedName>
        <fullName evidence="6">ABC transmembrane type-1 domain-containing protein</fullName>
    </recommendedName>
</protein>
<comment type="subcellular location">
    <subcellularLocation>
        <location evidence="1">Membrane</location>
        <topology evidence="1">Multi-pass membrane protein</topology>
    </subcellularLocation>
</comment>
<name>A0A820LMW5_9BILA</name>
<gene>
    <name evidence="7" type="ORF">OXD698_LOCUS49252</name>
</gene>
<dbReference type="GO" id="GO:0005524">
    <property type="term" value="F:ATP binding"/>
    <property type="evidence" value="ECO:0007669"/>
    <property type="project" value="InterPro"/>
</dbReference>
<evidence type="ECO:0000256" key="2">
    <source>
        <dbReference type="ARBA" id="ARBA00022692"/>
    </source>
</evidence>
<dbReference type="InterPro" id="IPR011527">
    <property type="entry name" value="ABC1_TM_dom"/>
</dbReference>
<feature type="non-terminal residue" evidence="7">
    <location>
        <position position="1"/>
    </location>
</feature>
<keyword evidence="4 5" id="KW-0472">Membrane</keyword>
<organism evidence="7 8">
    <name type="scientific">Adineta steineri</name>
    <dbReference type="NCBI Taxonomy" id="433720"/>
    <lineage>
        <taxon>Eukaryota</taxon>
        <taxon>Metazoa</taxon>
        <taxon>Spiralia</taxon>
        <taxon>Gnathifera</taxon>
        <taxon>Rotifera</taxon>
        <taxon>Eurotatoria</taxon>
        <taxon>Bdelloidea</taxon>
        <taxon>Adinetida</taxon>
        <taxon>Adinetidae</taxon>
        <taxon>Adineta</taxon>
    </lineage>
</organism>
<dbReference type="Gene3D" id="1.20.1560.10">
    <property type="entry name" value="ABC transporter type 1, transmembrane domain"/>
    <property type="match status" value="1"/>
</dbReference>
<comment type="caution">
    <text evidence="7">The sequence shown here is derived from an EMBL/GenBank/DDBJ whole genome shotgun (WGS) entry which is preliminary data.</text>
</comment>
<proteinExistence type="predicted"/>
<evidence type="ECO:0000256" key="1">
    <source>
        <dbReference type="ARBA" id="ARBA00004141"/>
    </source>
</evidence>
<evidence type="ECO:0000313" key="8">
    <source>
        <dbReference type="Proteomes" id="UP000663844"/>
    </source>
</evidence>
<sequence>NVEKIKNGIGFEFLMVVAIIMGMVSSIIISFILNWKLSLIMSCIIPIVVGISLMFAKFVAKETQEQLSTYSKAGQIAQEVFSSLRTVLSFNGSKLEQKQ</sequence>
<evidence type="ECO:0000256" key="4">
    <source>
        <dbReference type="ARBA" id="ARBA00023136"/>
    </source>
</evidence>
<evidence type="ECO:0000256" key="3">
    <source>
        <dbReference type="ARBA" id="ARBA00022989"/>
    </source>
</evidence>
<dbReference type="Pfam" id="PF00664">
    <property type="entry name" value="ABC_membrane"/>
    <property type="match status" value="1"/>
</dbReference>
<accession>A0A820LMW5</accession>
<dbReference type="InterPro" id="IPR036640">
    <property type="entry name" value="ABC1_TM_sf"/>
</dbReference>
<dbReference type="PANTHER" id="PTHR24222:SF76">
    <property type="entry name" value="MYCOBACTIN IMPORT ATP-BINDING_PERMEASE PROTEIN IRTB"/>
    <property type="match status" value="1"/>
</dbReference>
<reference evidence="7" key="1">
    <citation type="submission" date="2021-02" db="EMBL/GenBank/DDBJ databases">
        <authorList>
            <person name="Nowell W R."/>
        </authorList>
    </citation>
    <scope>NUCLEOTIDE SEQUENCE</scope>
</reference>
<dbReference type="GO" id="GO:0140359">
    <property type="term" value="F:ABC-type transporter activity"/>
    <property type="evidence" value="ECO:0007669"/>
    <property type="project" value="InterPro"/>
</dbReference>
<dbReference type="PROSITE" id="PS50929">
    <property type="entry name" value="ABC_TM1F"/>
    <property type="match status" value="1"/>
</dbReference>
<dbReference type="InterPro" id="IPR039421">
    <property type="entry name" value="Type_1_exporter"/>
</dbReference>
<feature type="transmembrane region" description="Helical" evidence="5">
    <location>
        <begin position="12"/>
        <end position="33"/>
    </location>
</feature>
<dbReference type="SUPFAM" id="SSF90123">
    <property type="entry name" value="ABC transporter transmembrane region"/>
    <property type="match status" value="1"/>
</dbReference>
<feature type="transmembrane region" description="Helical" evidence="5">
    <location>
        <begin position="39"/>
        <end position="60"/>
    </location>
</feature>